<dbReference type="EMBL" id="CM045771">
    <property type="protein sequence ID" value="KAI7988260.1"/>
    <property type="molecule type" value="Genomic_DNA"/>
</dbReference>
<gene>
    <name evidence="1" type="ORF">LOK49_LG13G02879</name>
</gene>
<accession>A0ACC0FHT9</accession>
<proteinExistence type="predicted"/>
<reference evidence="1 2" key="1">
    <citation type="journal article" date="2022" name="Plant J.">
        <title>Chromosome-level genome of Camellia lanceoleosa provides a valuable resource for understanding genome evolution and self-incompatibility.</title>
        <authorList>
            <person name="Gong W."/>
            <person name="Xiao S."/>
            <person name="Wang L."/>
            <person name="Liao Z."/>
            <person name="Chang Y."/>
            <person name="Mo W."/>
            <person name="Hu G."/>
            <person name="Li W."/>
            <person name="Zhao G."/>
            <person name="Zhu H."/>
            <person name="Hu X."/>
            <person name="Ji K."/>
            <person name="Xiang X."/>
            <person name="Song Q."/>
            <person name="Yuan D."/>
            <person name="Jin S."/>
            <person name="Zhang L."/>
        </authorList>
    </citation>
    <scope>NUCLEOTIDE SEQUENCE [LARGE SCALE GENOMIC DNA]</scope>
    <source>
        <strain evidence="1">SQ_2022a</strain>
    </source>
</reference>
<evidence type="ECO:0000313" key="1">
    <source>
        <dbReference type="EMBL" id="KAI7988260.1"/>
    </source>
</evidence>
<organism evidence="1 2">
    <name type="scientific">Camellia lanceoleosa</name>
    <dbReference type="NCBI Taxonomy" id="1840588"/>
    <lineage>
        <taxon>Eukaryota</taxon>
        <taxon>Viridiplantae</taxon>
        <taxon>Streptophyta</taxon>
        <taxon>Embryophyta</taxon>
        <taxon>Tracheophyta</taxon>
        <taxon>Spermatophyta</taxon>
        <taxon>Magnoliopsida</taxon>
        <taxon>eudicotyledons</taxon>
        <taxon>Gunneridae</taxon>
        <taxon>Pentapetalae</taxon>
        <taxon>asterids</taxon>
        <taxon>Ericales</taxon>
        <taxon>Theaceae</taxon>
        <taxon>Camellia</taxon>
    </lineage>
</organism>
<dbReference type="Proteomes" id="UP001060215">
    <property type="component" value="Chromosome 14"/>
</dbReference>
<evidence type="ECO:0000313" key="2">
    <source>
        <dbReference type="Proteomes" id="UP001060215"/>
    </source>
</evidence>
<keyword evidence="2" id="KW-1185">Reference proteome</keyword>
<comment type="caution">
    <text evidence="1">The sequence shown here is derived from an EMBL/GenBank/DDBJ whole genome shotgun (WGS) entry which is preliminary data.</text>
</comment>
<name>A0ACC0FHT9_9ERIC</name>
<sequence>MLPLLSPSMTYTSFLILALSKIAMTRYFSFVYPEKMSSSNIGGGEGQMLRFMSKKCRCGRKATIRIVESEKPSKAKLYYICENAGLGSYDFWAWCNPVGYAPIYGRDEIDDEKPRVEDGVHFNGRLMKLKMKMEALTMMMKTSMVVLFVCFISTMLIFSMK</sequence>
<protein>
    <submittedName>
        <fullName evidence="1">Uncharacterized protein</fullName>
    </submittedName>
</protein>